<name>A0AAV4LJK2_9BACL</name>
<keyword evidence="2" id="KW-1185">Reference proteome</keyword>
<proteinExistence type="predicted"/>
<accession>A0AAV4LJK2</accession>
<reference evidence="1" key="1">
    <citation type="journal article" date="2023" name="Int. J. Syst. Evol. Microbiol.">
        <title>Collibacillus ludicampi gen. nov., sp. nov., a new soil bacterium of the family Alicyclobacillaceae.</title>
        <authorList>
            <person name="Jojima T."/>
            <person name="Ioku Y."/>
            <person name="Fukuta Y."/>
            <person name="Shirasaka N."/>
            <person name="Matsumura Y."/>
            <person name="Mori M."/>
        </authorList>
    </citation>
    <scope>NUCLEOTIDE SEQUENCE</scope>
    <source>
        <strain evidence="1">TP075</strain>
    </source>
</reference>
<evidence type="ECO:0008006" key="3">
    <source>
        <dbReference type="Google" id="ProtNLM"/>
    </source>
</evidence>
<comment type="caution">
    <text evidence="1">The sequence shown here is derived from an EMBL/GenBank/DDBJ whole genome shotgun (WGS) entry which is preliminary data.</text>
</comment>
<evidence type="ECO:0000313" key="1">
    <source>
        <dbReference type="EMBL" id="GIM48008.1"/>
    </source>
</evidence>
<gene>
    <name evidence="1" type="ORF">DNHGIG_35570</name>
</gene>
<dbReference type="EMBL" id="BOQE01000001">
    <property type="protein sequence ID" value="GIM48008.1"/>
    <property type="molecule type" value="Genomic_DNA"/>
</dbReference>
<evidence type="ECO:0000313" key="2">
    <source>
        <dbReference type="Proteomes" id="UP001057291"/>
    </source>
</evidence>
<dbReference type="Proteomes" id="UP001057291">
    <property type="component" value="Unassembled WGS sequence"/>
</dbReference>
<dbReference type="AlphaFoldDB" id="A0AAV4LJK2"/>
<sequence length="120" mass="13926">MEQIVKENGHWTAYHELFKLYRTLGNKEKALENGACALLSRSGEYKHKIKLILDIGALMEENGQLFEALLHYSLVRDIRAENGWPEKERLNNKIRQLEQVVGGSMLDTRERLRSFGRIIS</sequence>
<organism evidence="1 2">
    <name type="scientific">Collibacillus ludicampi</name>
    <dbReference type="NCBI Taxonomy" id="2771369"/>
    <lineage>
        <taxon>Bacteria</taxon>
        <taxon>Bacillati</taxon>
        <taxon>Bacillota</taxon>
        <taxon>Bacilli</taxon>
        <taxon>Bacillales</taxon>
        <taxon>Alicyclobacillaceae</taxon>
        <taxon>Collibacillus</taxon>
    </lineage>
</organism>
<dbReference type="RefSeq" id="WP_282200930.1">
    <property type="nucleotide sequence ID" value="NZ_BOQE01000001.1"/>
</dbReference>
<protein>
    <recommendedName>
        <fullName evidence="3">Tetratricopeptide repeat protein</fullName>
    </recommendedName>
</protein>